<evidence type="ECO:0000256" key="9">
    <source>
        <dbReference type="ARBA" id="ARBA00034808"/>
    </source>
</evidence>
<reference evidence="15 16" key="1">
    <citation type="journal article" date="2021" name="Syst. Appl. Microbiol.">
        <title>Persephonella atlantica sp. nov.: How to adapt to physico-chemical gradients in high temperature hydrothermal habitats.</title>
        <authorList>
            <person name="Francois D.X."/>
            <person name="Godfroy A."/>
            <person name="Mathien C."/>
            <person name="Aube J."/>
            <person name="Cathalot C."/>
            <person name="Lesongeur F."/>
            <person name="L'Haridon S."/>
            <person name="Philippon X."/>
            <person name="Roussel E.G."/>
        </authorList>
    </citation>
    <scope>NUCLEOTIDE SEQUENCE [LARGE SCALE GENOMIC DNA]</scope>
    <source>
        <strain evidence="15 16">MO1340</strain>
    </source>
</reference>
<dbReference type="CDD" id="cd18807">
    <property type="entry name" value="SF1_C_UvrD"/>
    <property type="match status" value="1"/>
</dbReference>
<comment type="caution">
    <text evidence="15">The sequence shown here is derived from an EMBL/GenBank/DDBJ whole genome shotgun (WGS) entry which is preliminary data.</text>
</comment>
<keyword evidence="6" id="KW-0238">DNA-binding</keyword>
<evidence type="ECO:0000256" key="6">
    <source>
        <dbReference type="ARBA" id="ARBA00023125"/>
    </source>
</evidence>
<keyword evidence="5 12" id="KW-0067">ATP-binding</keyword>
<keyword evidence="2 12" id="KW-0547">Nucleotide-binding</keyword>
<evidence type="ECO:0000256" key="4">
    <source>
        <dbReference type="ARBA" id="ARBA00022806"/>
    </source>
</evidence>
<dbReference type="Gene3D" id="1.10.486.10">
    <property type="entry name" value="PCRA, domain 4"/>
    <property type="match status" value="1"/>
</dbReference>
<sequence>MRIKLNKQQEEAVLHFGSPLLVLAGAGSGKTRVITQKIVYMVENLSIPINRILAITFTNKAAQEMKERVVKALGLEYQPQWITTFHSLSAKILRIEAENLEYSRDFVIYDEEDSKKAIKDVLKEMNLDSEVYKPEKIRNVISQIKQNLDESVLDFYAFTMPHLPEIFKKYNHHLALSNAMDFDDLLINVVKLFRENPEIKKSWQDRFDYVLVDEYQDTNLVQHEILKLIVGNRDCVTVVGDPQQCIYTWRGANPDNILEFEKDFPKTRIIKLERNYRSTEKILSVANSVISSAKGRWKEKVLRLWTEKKGDDDVYLISLETDKRESEFISKKISSLIKEGYQYGDFAVLIRMSYLSRNIEESMIKTGIPYQVVGGVKFYERAEIKDILAYIRFALQPKDTQAFKRIINLPPRGIGEKTIQKVQQYYETDWLQALEDAYQHLSKKAQLRVQEFLEIVEYIRKYGNEKPSETARYVVSALDYENYLENKYKDWEDRVANIHELFNALKEVEKSGKTFLEFLEESSLSQAQDSLENSNSVKIMTVHASKGLEFPVVFIAGLEDGLFPSGRAFEDIEQMEEERRLFYVAITRAKEKVFITYARKRATFSGRINETKPSRFLRDIKKKVKVLSDRKKERKKFPPTCLNSDIRAGQLVKHEKFGKGVVLSVSDNRATVIFETAGQKTIIKDFLKKI</sequence>
<keyword evidence="3 12" id="KW-0378">Hydrolase</keyword>
<evidence type="ECO:0000259" key="13">
    <source>
        <dbReference type="PROSITE" id="PS51198"/>
    </source>
</evidence>
<dbReference type="PROSITE" id="PS51198">
    <property type="entry name" value="UVRD_HELICASE_ATP_BIND"/>
    <property type="match status" value="1"/>
</dbReference>
<dbReference type="InterPro" id="IPR000212">
    <property type="entry name" value="DNA_helicase_UvrD/REP"/>
</dbReference>
<evidence type="ECO:0000256" key="2">
    <source>
        <dbReference type="ARBA" id="ARBA00022741"/>
    </source>
</evidence>
<keyword evidence="16" id="KW-1185">Reference proteome</keyword>
<comment type="similarity">
    <text evidence="1">Belongs to the helicase family. UvrD subfamily.</text>
</comment>
<dbReference type="InterPro" id="IPR027417">
    <property type="entry name" value="P-loop_NTPase"/>
</dbReference>
<feature type="domain" description="UvrD-like helicase ATP-binding" evidence="13">
    <location>
        <begin position="3"/>
        <end position="279"/>
    </location>
</feature>
<evidence type="ECO:0000256" key="10">
    <source>
        <dbReference type="ARBA" id="ARBA00034923"/>
    </source>
</evidence>
<feature type="binding site" evidence="12">
    <location>
        <begin position="24"/>
        <end position="31"/>
    </location>
    <ligand>
        <name>ATP</name>
        <dbReference type="ChEBI" id="CHEBI:30616"/>
    </ligand>
</feature>
<protein>
    <recommendedName>
        <fullName evidence="9">DNA 3'-5' helicase</fullName>
        <ecNumber evidence="9">5.6.2.4</ecNumber>
    </recommendedName>
    <alternativeName>
        <fullName evidence="10">DNA 3'-5' helicase II</fullName>
    </alternativeName>
</protein>
<evidence type="ECO:0000259" key="14">
    <source>
        <dbReference type="PROSITE" id="PS51217"/>
    </source>
</evidence>
<evidence type="ECO:0000256" key="12">
    <source>
        <dbReference type="PROSITE-ProRule" id="PRU00560"/>
    </source>
</evidence>
<dbReference type="EMBL" id="JAACYA010000001">
    <property type="protein sequence ID" value="MBK3331639.1"/>
    <property type="molecule type" value="Genomic_DNA"/>
</dbReference>
<organism evidence="15 16">
    <name type="scientific">Persephonella atlantica</name>
    <dbReference type="NCBI Taxonomy" id="2699429"/>
    <lineage>
        <taxon>Bacteria</taxon>
        <taxon>Pseudomonadati</taxon>
        <taxon>Aquificota</taxon>
        <taxon>Aquificia</taxon>
        <taxon>Aquificales</taxon>
        <taxon>Hydrogenothermaceae</taxon>
        <taxon>Persephonella</taxon>
    </lineage>
</organism>
<dbReference type="EC" id="5.6.2.4" evidence="9"/>
<dbReference type="Pfam" id="PF13361">
    <property type="entry name" value="UvrD_C"/>
    <property type="match status" value="1"/>
</dbReference>
<evidence type="ECO:0000256" key="3">
    <source>
        <dbReference type="ARBA" id="ARBA00022801"/>
    </source>
</evidence>
<proteinExistence type="inferred from homology"/>
<dbReference type="Gene3D" id="1.10.10.160">
    <property type="match status" value="1"/>
</dbReference>
<evidence type="ECO:0000313" key="16">
    <source>
        <dbReference type="Proteomes" id="UP000772812"/>
    </source>
</evidence>
<dbReference type="InterPro" id="IPR013986">
    <property type="entry name" value="DExx_box_DNA_helicase_dom_sf"/>
</dbReference>
<evidence type="ECO:0000256" key="1">
    <source>
        <dbReference type="ARBA" id="ARBA00009922"/>
    </source>
</evidence>
<dbReference type="Proteomes" id="UP000772812">
    <property type="component" value="Unassembled WGS sequence"/>
</dbReference>
<dbReference type="PANTHER" id="PTHR11070">
    <property type="entry name" value="UVRD / RECB / PCRA DNA HELICASE FAMILY MEMBER"/>
    <property type="match status" value="1"/>
</dbReference>
<dbReference type="SUPFAM" id="SSF52540">
    <property type="entry name" value="P-loop containing nucleoside triphosphate hydrolases"/>
    <property type="match status" value="1"/>
</dbReference>
<feature type="domain" description="UvrD-like helicase C-terminal" evidence="14">
    <location>
        <begin position="280"/>
        <end position="547"/>
    </location>
</feature>
<evidence type="ECO:0000256" key="8">
    <source>
        <dbReference type="ARBA" id="ARBA00034617"/>
    </source>
</evidence>
<keyword evidence="7" id="KW-0413">Isomerase</keyword>
<accession>A0ABS1GFD5</accession>
<dbReference type="Pfam" id="PF00580">
    <property type="entry name" value="UvrD-helicase"/>
    <property type="match status" value="1"/>
</dbReference>
<dbReference type="InterPro" id="IPR014017">
    <property type="entry name" value="DNA_helicase_UvrD-like_C"/>
</dbReference>
<evidence type="ECO:0000256" key="7">
    <source>
        <dbReference type="ARBA" id="ARBA00023235"/>
    </source>
</evidence>
<keyword evidence="4 12" id="KW-0347">Helicase</keyword>
<evidence type="ECO:0000313" key="15">
    <source>
        <dbReference type="EMBL" id="MBK3331639.1"/>
    </source>
</evidence>
<dbReference type="Gene3D" id="3.40.50.300">
    <property type="entry name" value="P-loop containing nucleotide triphosphate hydrolases"/>
    <property type="match status" value="2"/>
</dbReference>
<dbReference type="CDD" id="cd17932">
    <property type="entry name" value="DEXQc_UvrD"/>
    <property type="match status" value="1"/>
</dbReference>
<gene>
    <name evidence="15" type="ORF">GWK41_01000</name>
</gene>
<name>A0ABS1GFD5_9AQUI</name>
<dbReference type="PROSITE" id="PS51217">
    <property type="entry name" value="UVRD_HELICASE_CTER"/>
    <property type="match status" value="1"/>
</dbReference>
<comment type="catalytic activity">
    <reaction evidence="11">
        <text>ATP + H2O = ADP + phosphate + H(+)</text>
        <dbReference type="Rhea" id="RHEA:13065"/>
        <dbReference type="ChEBI" id="CHEBI:15377"/>
        <dbReference type="ChEBI" id="CHEBI:15378"/>
        <dbReference type="ChEBI" id="CHEBI:30616"/>
        <dbReference type="ChEBI" id="CHEBI:43474"/>
        <dbReference type="ChEBI" id="CHEBI:456216"/>
        <dbReference type="EC" id="5.6.2.4"/>
    </reaction>
</comment>
<evidence type="ECO:0000256" key="11">
    <source>
        <dbReference type="ARBA" id="ARBA00048988"/>
    </source>
</evidence>
<comment type="catalytic activity">
    <reaction evidence="8">
        <text>Couples ATP hydrolysis with the unwinding of duplex DNA by translocating in the 3'-5' direction.</text>
        <dbReference type="EC" id="5.6.2.4"/>
    </reaction>
</comment>
<dbReference type="InterPro" id="IPR014016">
    <property type="entry name" value="UvrD-like_ATP-bd"/>
</dbReference>
<dbReference type="PANTHER" id="PTHR11070:SF2">
    <property type="entry name" value="ATP-DEPENDENT DNA HELICASE SRS2"/>
    <property type="match status" value="1"/>
</dbReference>
<evidence type="ECO:0000256" key="5">
    <source>
        <dbReference type="ARBA" id="ARBA00022840"/>
    </source>
</evidence>